<dbReference type="InterPro" id="IPR045628">
    <property type="entry name" value="Lhr_WH_dom"/>
</dbReference>
<feature type="region of interest" description="Disordered" evidence="9">
    <location>
        <begin position="1147"/>
        <end position="1166"/>
    </location>
</feature>
<name>A0A3D9LF62_9MICC</name>
<feature type="region of interest" description="Disordered" evidence="9">
    <location>
        <begin position="1384"/>
        <end position="1444"/>
    </location>
</feature>
<proteinExistence type="predicted"/>
<keyword evidence="4 12" id="KW-0347">Helicase</keyword>
<dbReference type="PROSITE" id="PS51192">
    <property type="entry name" value="HELICASE_ATP_BIND_1"/>
    <property type="match status" value="1"/>
</dbReference>
<keyword evidence="1" id="KW-0547">Nucleotide-binding</keyword>
<evidence type="ECO:0000259" key="11">
    <source>
        <dbReference type="PROSITE" id="PS51194"/>
    </source>
</evidence>
<dbReference type="Gene3D" id="3.40.50.300">
    <property type="entry name" value="P-loop containing nucleotide triphosphate hydrolases"/>
    <property type="match status" value="2"/>
</dbReference>
<evidence type="ECO:0000256" key="6">
    <source>
        <dbReference type="ARBA" id="ARBA00023125"/>
    </source>
</evidence>
<accession>A0A3D9LF62</accession>
<evidence type="ECO:0000256" key="8">
    <source>
        <dbReference type="ARBA" id="ARBA00023235"/>
    </source>
</evidence>
<dbReference type="Pfam" id="PF00270">
    <property type="entry name" value="DEAD"/>
    <property type="match status" value="1"/>
</dbReference>
<evidence type="ECO:0000256" key="9">
    <source>
        <dbReference type="SAM" id="MobiDB-lite"/>
    </source>
</evidence>
<evidence type="ECO:0000256" key="5">
    <source>
        <dbReference type="ARBA" id="ARBA00022840"/>
    </source>
</evidence>
<dbReference type="GO" id="GO:0006281">
    <property type="term" value="P:DNA repair"/>
    <property type="evidence" value="ECO:0007669"/>
    <property type="project" value="UniProtKB-KW"/>
</dbReference>
<feature type="compositionally biased region" description="Basic residues" evidence="9">
    <location>
        <begin position="1386"/>
        <end position="1401"/>
    </location>
</feature>
<keyword evidence="13" id="KW-1185">Reference proteome</keyword>
<dbReference type="Proteomes" id="UP000256727">
    <property type="component" value="Unassembled WGS sequence"/>
</dbReference>
<dbReference type="Pfam" id="PF00271">
    <property type="entry name" value="Helicase_C"/>
    <property type="match status" value="1"/>
</dbReference>
<evidence type="ECO:0000256" key="1">
    <source>
        <dbReference type="ARBA" id="ARBA00022741"/>
    </source>
</evidence>
<dbReference type="InterPro" id="IPR055369">
    <property type="entry name" value="WH2_Lhr"/>
</dbReference>
<dbReference type="Pfam" id="PF23235">
    <property type="entry name" value="WHD_3rd_Lhr"/>
    <property type="match status" value="1"/>
</dbReference>
<protein>
    <submittedName>
        <fullName evidence="12">Lhr family ATP dependent helicase</fullName>
    </submittedName>
</protein>
<comment type="caution">
    <text evidence="12">The sequence shown here is derived from an EMBL/GenBank/DDBJ whole genome shotgun (WGS) entry which is preliminary data.</text>
</comment>
<feature type="domain" description="Helicase C-terminal" evidence="11">
    <location>
        <begin position="305"/>
        <end position="501"/>
    </location>
</feature>
<dbReference type="InterPro" id="IPR027417">
    <property type="entry name" value="P-loop_NTPase"/>
</dbReference>
<dbReference type="InterPro" id="IPR055367">
    <property type="entry name" value="WH4_Lhr"/>
</dbReference>
<dbReference type="PANTHER" id="PTHR47962:SF5">
    <property type="entry name" value="ATP-DEPENDENT HELICASE LHR-RELATED"/>
    <property type="match status" value="1"/>
</dbReference>
<evidence type="ECO:0000313" key="12">
    <source>
        <dbReference type="EMBL" id="REE05079.1"/>
    </source>
</evidence>
<sequence>MTSGSRRSMAAMAQDSRPDAAEPAADEVLARFTPATREWFEGAFAAPTTAQLGAWDAISSGQHALVVAPTGSGKTLSAFLWALDGFLRVPSATSIQDSEKTEKQAKKQTRVLYISPLKALGVDVERNLRAPLIGITQTAKRLGEAAPDVRVGVRSGDTPARERRQLASHPPDILITTPESLYLMLTSQARSTLAGVQTVIVDEVHAVAGTKRGAHLAISLERLDTLLAKPAQRIGLSATVEPKEEVARFLGGVQPVRIVAPASTKSWDVHVTVPVPDMTELPSASSAHDLGPGSGLQTNASIWPHVEERIVDLVEANRSTIVFANSRRLAERLTGRLNEIWEERQVAEPPPEVPQELPDAGRSGSPAQLMGGAGQSAGHASQGTGTEFARAHHGSVSKEQRALIEDALKSGQLRCVVATSSLELGIDMGAVDLVIQVESPPSVASGLQRVGRAGHQVGETSSGWFFPKHRGDLVDTTVVVERMLSGRIESMSIPANPLDILAQQTVAACALDELDVEAWFDLLRRSAPFATLPYSAFESVLDLLSGRYPSDEFAELRPRVVWDREAGTLAGRNGSQWLAVTSGGTIPDRGLFGVFLAGTENETTSDAGTAGGAKASAGTARTGGRRVGELDEEMVYESRVGDVIVLGATSWQIQDITHDRVLVIPAFGQPGRLPFWRGDAEGRPVELGEAVGAFRREVSAGLGGGEAGVGNPMSERLAAAGLDAWAQDNLTAYLAEQREATGQLPTEKTLVVERFHDELGDWRVVLHSPFGMPVHAPWALAVGARLHARYGMDGSAMAADDGIVLRVPMMEDEPPGADLFLFTAEELEELVTAEVGGSALFAARFRENAARALLLPRRDPGKRTPLWQQRQRSAQLLEVARKYPQFPIILETVRECLQDVYDLPALKDLATRIEAKSLRLVETTTQTPSPFAQSLLFGYVAQFIYEGDSPLAERRAAALSLDPGLLNELLGRAELRDLLDPDVMATVEADLQRLSPDRRVKGTEGLADLLRLLGPLTAEGAASRLRPAVETDEETHEHAEATGLLDQLVTANRALRVRINGQTRYAAVEDAARLRDALGVALPMGIPVAFIEPVEDPLADLVSRYARTHGPFTAAEAGVALGLGAAVVLQVLQRLAAEQRVTEGQFRPTAGHGVDGDGSRPSGPHETEWCEVEVLRRIRRRSLAVLRAEVEPVEQSAYARFLADWQHLSPAPGGGSPATLSGIDGVATVLDQLSGVPVPASGWESHVLPSRVRDYTPALLDELLASGEFLWSGTAAASGDDGWVAFHSAESADLSLTRREDLEPGPVHRALLEVLDAGGAWFFGQLAERARTVLAAAETTETRRDEPAPRVSSGDLLRALWDLVWAGLVGNDTFAPIRGLLGQGRTAHKSKSRSPRARPARPGRGARLSRWKRLQEASGSLGADGGRTDSLARPAGGLPADLGPMDVPRAAGRWSLLPEPSADPTLLAHATAEYLLDRYGVITRGSVVAEEVPGGFATQYRLLTRMEEAGQVRRGYYVEHLGAAQFSTGATVDRLRGFAQQDVPGPRPQHAGAPSPWQDARAAPAPQAVALAATDPANPYGAALPWPELPAGPDGVRPTGQRPGRKAGAVVVLVAGELALYVERGGRTLLLFSDEPSALAPMATALAWALRTARVEKMSLEKVNGLPLTGTPLATALAEAGFYSSPSGLRFRS</sequence>
<evidence type="ECO:0000256" key="4">
    <source>
        <dbReference type="ARBA" id="ARBA00022806"/>
    </source>
</evidence>
<dbReference type="CDD" id="cd18796">
    <property type="entry name" value="SF2_C_LHR"/>
    <property type="match status" value="1"/>
</dbReference>
<dbReference type="GO" id="GO:0016887">
    <property type="term" value="F:ATP hydrolysis activity"/>
    <property type="evidence" value="ECO:0007669"/>
    <property type="project" value="TreeGrafter"/>
</dbReference>
<gene>
    <name evidence="12" type="ORF">C8E99_2938</name>
</gene>
<keyword evidence="5" id="KW-0067">ATP-binding</keyword>
<evidence type="ECO:0000256" key="3">
    <source>
        <dbReference type="ARBA" id="ARBA00022801"/>
    </source>
</evidence>
<dbReference type="InterPro" id="IPR052511">
    <property type="entry name" value="ATP-dep_Helicase"/>
</dbReference>
<keyword evidence="6" id="KW-0238">DNA-binding</keyword>
<dbReference type="InterPro" id="IPR001650">
    <property type="entry name" value="Helicase_C-like"/>
</dbReference>
<keyword evidence="3" id="KW-0378">Hydrolase</keyword>
<organism evidence="12 13">
    <name type="scientific">Citricoccus muralis</name>
    <dbReference type="NCBI Taxonomy" id="169134"/>
    <lineage>
        <taxon>Bacteria</taxon>
        <taxon>Bacillati</taxon>
        <taxon>Actinomycetota</taxon>
        <taxon>Actinomycetes</taxon>
        <taxon>Micrococcales</taxon>
        <taxon>Micrococcaceae</taxon>
        <taxon>Citricoccus</taxon>
    </lineage>
</organism>
<feature type="region of interest" description="Disordered" evidence="9">
    <location>
        <begin position="1540"/>
        <end position="1560"/>
    </location>
</feature>
<feature type="region of interest" description="Disordered" evidence="9">
    <location>
        <begin position="1"/>
        <end position="24"/>
    </location>
</feature>
<evidence type="ECO:0000259" key="10">
    <source>
        <dbReference type="PROSITE" id="PS51192"/>
    </source>
</evidence>
<evidence type="ECO:0000313" key="13">
    <source>
        <dbReference type="Proteomes" id="UP000256727"/>
    </source>
</evidence>
<keyword evidence="2" id="KW-0227">DNA damage</keyword>
<dbReference type="PROSITE" id="PS51194">
    <property type="entry name" value="HELICASE_CTER"/>
    <property type="match status" value="1"/>
</dbReference>
<feature type="region of interest" description="Disordered" evidence="9">
    <location>
        <begin position="343"/>
        <end position="393"/>
    </location>
</feature>
<dbReference type="SMART" id="SM00490">
    <property type="entry name" value="HELICc"/>
    <property type="match status" value="1"/>
</dbReference>
<feature type="domain" description="Helicase ATP-binding" evidence="10">
    <location>
        <begin position="55"/>
        <end position="258"/>
    </location>
</feature>
<dbReference type="InterPro" id="IPR014001">
    <property type="entry name" value="Helicase_ATP-bd"/>
</dbReference>
<dbReference type="GO" id="GO:0003677">
    <property type="term" value="F:DNA binding"/>
    <property type="evidence" value="ECO:0007669"/>
    <property type="project" value="UniProtKB-KW"/>
</dbReference>
<dbReference type="Pfam" id="PF23234">
    <property type="entry name" value="WHD_4th_Lhr"/>
    <property type="match status" value="1"/>
</dbReference>
<dbReference type="Pfam" id="PF19306">
    <property type="entry name" value="WHD_Lhr"/>
    <property type="match status" value="1"/>
</dbReference>
<feature type="compositionally biased region" description="Basic and acidic residues" evidence="9">
    <location>
        <begin position="1154"/>
        <end position="1166"/>
    </location>
</feature>
<dbReference type="CDD" id="cd17922">
    <property type="entry name" value="DEXHc_LHR-like"/>
    <property type="match status" value="1"/>
</dbReference>
<reference evidence="12 13" key="1">
    <citation type="submission" date="2018-07" db="EMBL/GenBank/DDBJ databases">
        <title>Sequencing the genomes of 1000 actinobacteria strains.</title>
        <authorList>
            <person name="Klenk H.-P."/>
        </authorList>
    </citation>
    <scope>NUCLEOTIDE SEQUENCE [LARGE SCALE GENOMIC DNA]</scope>
    <source>
        <strain evidence="12 13">DSM 14442</strain>
    </source>
</reference>
<dbReference type="GO" id="GO:0004386">
    <property type="term" value="F:helicase activity"/>
    <property type="evidence" value="ECO:0007669"/>
    <property type="project" value="UniProtKB-KW"/>
</dbReference>
<dbReference type="Pfam" id="PF23236">
    <property type="entry name" value="WHD_2nd_Lhr"/>
    <property type="match status" value="1"/>
</dbReference>
<dbReference type="Pfam" id="PF08494">
    <property type="entry name" value="DEAD_assoc"/>
    <property type="match status" value="1"/>
</dbReference>
<dbReference type="NCBIfam" id="NF007284">
    <property type="entry name" value="PRK09751.1"/>
    <property type="match status" value="1"/>
</dbReference>
<dbReference type="EMBL" id="QREH01000001">
    <property type="protein sequence ID" value="REE05079.1"/>
    <property type="molecule type" value="Genomic_DNA"/>
</dbReference>
<evidence type="ECO:0000256" key="2">
    <source>
        <dbReference type="ARBA" id="ARBA00022763"/>
    </source>
</evidence>
<keyword evidence="7" id="KW-0234">DNA repair</keyword>
<dbReference type="PANTHER" id="PTHR47962">
    <property type="entry name" value="ATP-DEPENDENT HELICASE LHR-RELATED-RELATED"/>
    <property type="match status" value="1"/>
</dbReference>
<keyword evidence="8" id="KW-0413">Isomerase</keyword>
<dbReference type="GO" id="GO:0005524">
    <property type="term" value="F:ATP binding"/>
    <property type="evidence" value="ECO:0007669"/>
    <property type="project" value="UniProtKB-KW"/>
</dbReference>
<evidence type="ECO:0000256" key="7">
    <source>
        <dbReference type="ARBA" id="ARBA00023204"/>
    </source>
</evidence>
<dbReference type="InterPro" id="IPR055368">
    <property type="entry name" value="WH3_Lhr"/>
</dbReference>
<feature type="compositionally biased region" description="Low complexity" evidence="9">
    <location>
        <begin position="376"/>
        <end position="385"/>
    </location>
</feature>
<dbReference type="SUPFAM" id="SSF52540">
    <property type="entry name" value="P-loop containing nucleoside triphosphate hydrolases"/>
    <property type="match status" value="1"/>
</dbReference>
<dbReference type="SMART" id="SM00487">
    <property type="entry name" value="DEXDc"/>
    <property type="match status" value="1"/>
</dbReference>
<dbReference type="InterPro" id="IPR013701">
    <property type="entry name" value="Lhr-like_DEAD/DEAH_assoc"/>
</dbReference>
<dbReference type="InterPro" id="IPR011545">
    <property type="entry name" value="DEAD/DEAH_box_helicase_dom"/>
</dbReference>